<evidence type="ECO:0000313" key="13">
    <source>
        <dbReference type="EMBL" id="KUJ43931.1"/>
    </source>
</evidence>
<feature type="compositionally biased region" description="Basic and acidic residues" evidence="12">
    <location>
        <begin position="349"/>
        <end position="360"/>
    </location>
</feature>
<comment type="caution">
    <text evidence="13">The sequence shown here is derived from an EMBL/GenBank/DDBJ whole genome shotgun (WGS) entry which is preliminary data.</text>
</comment>
<dbReference type="PANTHER" id="PTHR11579:SF0">
    <property type="entry name" value="PROTEIN-L-ISOASPARTATE(D-ASPARTATE) O-METHYLTRANSFERASE"/>
    <property type="match status" value="1"/>
</dbReference>
<evidence type="ECO:0000256" key="1">
    <source>
        <dbReference type="ARBA" id="ARBA00004496"/>
    </source>
</evidence>
<proteinExistence type="inferred from homology"/>
<feature type="region of interest" description="Disordered" evidence="12">
    <location>
        <begin position="337"/>
        <end position="360"/>
    </location>
</feature>
<dbReference type="Pfam" id="PF01135">
    <property type="entry name" value="PCMT"/>
    <property type="match status" value="1"/>
</dbReference>
<evidence type="ECO:0000256" key="10">
    <source>
        <dbReference type="ARBA" id="ARBA00031323"/>
    </source>
</evidence>
<keyword evidence="5" id="KW-0963">Cytoplasm</keyword>
<evidence type="ECO:0000313" key="14">
    <source>
        <dbReference type="Proteomes" id="UP000053246"/>
    </source>
</evidence>
<dbReference type="OMA" id="LNPGHTE"/>
<dbReference type="GO" id="GO:0032259">
    <property type="term" value="P:methylation"/>
    <property type="evidence" value="ECO:0007669"/>
    <property type="project" value="UniProtKB-KW"/>
</dbReference>
<evidence type="ECO:0000256" key="11">
    <source>
        <dbReference type="ARBA" id="ARBA00031350"/>
    </source>
</evidence>
<keyword evidence="14" id="KW-1185">Reference proteome</keyword>
<evidence type="ECO:0000256" key="3">
    <source>
        <dbReference type="ARBA" id="ARBA00011890"/>
    </source>
</evidence>
<accession>A0A9X0LBF8</accession>
<evidence type="ECO:0000256" key="5">
    <source>
        <dbReference type="ARBA" id="ARBA00022490"/>
    </source>
</evidence>
<dbReference type="GO" id="GO:0005737">
    <property type="term" value="C:cytoplasm"/>
    <property type="evidence" value="ECO:0007669"/>
    <property type="project" value="UniProtKB-SubCell"/>
</dbReference>
<comment type="similarity">
    <text evidence="2">Belongs to the methyltransferase superfamily. L-isoaspartyl/D-aspartyl protein methyltransferase family.</text>
</comment>
<evidence type="ECO:0000256" key="2">
    <source>
        <dbReference type="ARBA" id="ARBA00005369"/>
    </source>
</evidence>
<dbReference type="CDD" id="cd02440">
    <property type="entry name" value="AdoMet_MTases"/>
    <property type="match status" value="1"/>
</dbReference>
<organism evidence="13 14">
    <name type="scientific">Micromonospora maris</name>
    <dbReference type="NCBI Taxonomy" id="1003110"/>
    <lineage>
        <taxon>Bacteria</taxon>
        <taxon>Bacillati</taxon>
        <taxon>Actinomycetota</taxon>
        <taxon>Actinomycetes</taxon>
        <taxon>Micromonosporales</taxon>
        <taxon>Micromonosporaceae</taxon>
        <taxon>Micromonospora</taxon>
    </lineage>
</organism>
<gene>
    <name evidence="13" type="ORF">ADL17_11795</name>
</gene>
<evidence type="ECO:0000256" key="7">
    <source>
        <dbReference type="ARBA" id="ARBA00022679"/>
    </source>
</evidence>
<evidence type="ECO:0000256" key="12">
    <source>
        <dbReference type="SAM" id="MobiDB-lite"/>
    </source>
</evidence>
<dbReference type="EMBL" id="LMWI01000002">
    <property type="protein sequence ID" value="KUJ43931.1"/>
    <property type="molecule type" value="Genomic_DNA"/>
</dbReference>
<keyword evidence="7" id="KW-0808">Transferase</keyword>
<evidence type="ECO:0000256" key="8">
    <source>
        <dbReference type="ARBA" id="ARBA00022691"/>
    </source>
</evidence>
<dbReference type="PANTHER" id="PTHR11579">
    <property type="entry name" value="PROTEIN-L-ISOASPARTATE O-METHYLTRANSFERASE"/>
    <property type="match status" value="1"/>
</dbReference>
<dbReference type="GO" id="GO:0004719">
    <property type="term" value="F:protein-L-isoaspartate (D-aspartate) O-methyltransferase activity"/>
    <property type="evidence" value="ECO:0007669"/>
    <property type="project" value="UniProtKB-EC"/>
</dbReference>
<dbReference type="RefSeq" id="WP_013733065.1">
    <property type="nucleotide sequence ID" value="NZ_LMWI01000002.1"/>
</dbReference>
<dbReference type="EC" id="2.1.1.77" evidence="3"/>
<dbReference type="AlphaFoldDB" id="A0A9X0LBF8"/>
<sequence length="360" mass="39172">MTELDRAFDAVPAPIYTHHERHGETVHRSAPESIRRELAALQVRAGDRVLEIGTGSGYSGALLAHLCCPDGQVTSIDISDELVRRAAAIHAERGVTSVDCHVGDGLAGYPAAAPFHRAVSWCAPPRLPRAWTQQVVNGGRIVACLPITALPSTTLIATITVAAGKPRIEALAGGGYAQSTPVAVDDALTVPGRWVDYCDRQPDPSWIGICWRSADDAQHTGARSALGQLLHPGYTDTYRQMEPHWRSWYTWTSALGDPQLSLVSLRNEIRGLGHTTPSSAAVILTDGRVIADRPDSPSLRSLRTWLQRWEHVGRPAPESFARTLVPHDCPDLAGWDLQVGHGSVTTDRQPPRRVDEPRRP</sequence>
<dbReference type="InterPro" id="IPR029063">
    <property type="entry name" value="SAM-dependent_MTases_sf"/>
</dbReference>
<keyword evidence="8" id="KW-0949">S-adenosyl-L-methionine</keyword>
<dbReference type="Proteomes" id="UP000053246">
    <property type="component" value="Unassembled WGS sequence"/>
</dbReference>
<evidence type="ECO:0000256" key="9">
    <source>
        <dbReference type="ARBA" id="ARBA00030757"/>
    </source>
</evidence>
<dbReference type="InterPro" id="IPR000682">
    <property type="entry name" value="PCMT"/>
</dbReference>
<reference evidence="13 14" key="1">
    <citation type="submission" date="2015-10" db="EMBL/GenBank/DDBJ databases">
        <authorList>
            <person name="Ju K.-S."/>
            <person name="Doroghazi J.R."/>
            <person name="Metcalf W.W."/>
        </authorList>
    </citation>
    <scope>NUCLEOTIDE SEQUENCE [LARGE SCALE GENOMIC DNA]</scope>
    <source>
        <strain evidence="13 14">NRRL B-24793</strain>
    </source>
</reference>
<keyword evidence="6" id="KW-0489">Methyltransferase</keyword>
<protein>
    <recommendedName>
        <fullName evidence="4">Protein-L-isoaspartate O-methyltransferase</fullName>
        <ecNumber evidence="3">2.1.1.77</ecNumber>
    </recommendedName>
    <alternativeName>
        <fullName evidence="11">L-isoaspartyl protein carboxyl methyltransferase</fullName>
    </alternativeName>
    <alternativeName>
        <fullName evidence="9">Protein L-isoaspartyl methyltransferase</fullName>
    </alternativeName>
    <alternativeName>
        <fullName evidence="10">Protein-beta-aspartate methyltransferase</fullName>
    </alternativeName>
</protein>
<dbReference type="Gene3D" id="3.40.50.150">
    <property type="entry name" value="Vaccinia Virus protein VP39"/>
    <property type="match status" value="1"/>
</dbReference>
<evidence type="ECO:0000256" key="6">
    <source>
        <dbReference type="ARBA" id="ARBA00022603"/>
    </source>
</evidence>
<dbReference type="SUPFAM" id="SSF53335">
    <property type="entry name" value="S-adenosyl-L-methionine-dependent methyltransferases"/>
    <property type="match status" value="1"/>
</dbReference>
<comment type="subcellular location">
    <subcellularLocation>
        <location evidence="1">Cytoplasm</location>
    </subcellularLocation>
</comment>
<name>A0A9X0LBF8_9ACTN</name>
<evidence type="ECO:0000256" key="4">
    <source>
        <dbReference type="ARBA" id="ARBA00013346"/>
    </source>
</evidence>